<dbReference type="RefSeq" id="XP_027620140.1">
    <property type="nucleotide sequence ID" value="XM_027764339.1"/>
</dbReference>
<name>A0A401H466_9APHY</name>
<evidence type="ECO:0000313" key="2">
    <source>
        <dbReference type="EMBL" id="GBE89227.1"/>
    </source>
</evidence>
<reference evidence="2 3" key="1">
    <citation type="journal article" date="2018" name="Sci. Rep.">
        <title>Genome sequence of the cauliflower mushroom Sparassis crispa (Hanabiratake) and its association with beneficial usage.</title>
        <authorList>
            <person name="Kiyama R."/>
            <person name="Furutani Y."/>
            <person name="Kawaguchi K."/>
            <person name="Nakanishi T."/>
        </authorList>
    </citation>
    <scope>NUCLEOTIDE SEQUENCE [LARGE SCALE GENOMIC DNA]</scope>
</reference>
<dbReference type="AlphaFoldDB" id="A0A401H466"/>
<accession>A0A401H466</accession>
<keyword evidence="1" id="KW-0812">Transmembrane</keyword>
<comment type="caution">
    <text evidence="2">The sequence shown here is derived from an EMBL/GenBank/DDBJ whole genome shotgun (WGS) entry which is preliminary data.</text>
</comment>
<feature type="transmembrane region" description="Helical" evidence="1">
    <location>
        <begin position="45"/>
        <end position="66"/>
    </location>
</feature>
<evidence type="ECO:0000313" key="3">
    <source>
        <dbReference type="Proteomes" id="UP000287166"/>
    </source>
</evidence>
<sequence length="94" mass="11002">MREEPQATRWTYILFFPFTAALGSTLWNQWDVFDEMFEHSWNGKMCFVMFLLALCAAVFDFGTILGKNLPPFASNITACMPMVFNFFRGMRLYC</sequence>
<gene>
    <name evidence="2" type="ORF">SCP_1502350</name>
</gene>
<dbReference type="InParanoid" id="A0A401H466"/>
<dbReference type="Proteomes" id="UP000287166">
    <property type="component" value="Unassembled WGS sequence"/>
</dbReference>
<evidence type="ECO:0000256" key="1">
    <source>
        <dbReference type="SAM" id="Phobius"/>
    </source>
</evidence>
<proteinExistence type="predicted"/>
<feature type="transmembrane region" description="Helical" evidence="1">
    <location>
        <begin position="12"/>
        <end position="33"/>
    </location>
</feature>
<keyword evidence="3" id="KW-1185">Reference proteome</keyword>
<keyword evidence="1" id="KW-1133">Transmembrane helix</keyword>
<protein>
    <submittedName>
        <fullName evidence="2">Uncharacterized protein</fullName>
    </submittedName>
</protein>
<dbReference type="GeneID" id="38786144"/>
<dbReference type="EMBL" id="BFAD01000015">
    <property type="protein sequence ID" value="GBE89227.1"/>
    <property type="molecule type" value="Genomic_DNA"/>
</dbReference>
<keyword evidence="1" id="KW-0472">Membrane</keyword>
<organism evidence="2 3">
    <name type="scientific">Sparassis crispa</name>
    <dbReference type="NCBI Taxonomy" id="139825"/>
    <lineage>
        <taxon>Eukaryota</taxon>
        <taxon>Fungi</taxon>
        <taxon>Dikarya</taxon>
        <taxon>Basidiomycota</taxon>
        <taxon>Agaricomycotina</taxon>
        <taxon>Agaricomycetes</taxon>
        <taxon>Polyporales</taxon>
        <taxon>Sparassidaceae</taxon>
        <taxon>Sparassis</taxon>
    </lineage>
</organism>